<evidence type="ECO:0000313" key="3">
    <source>
        <dbReference type="Proteomes" id="UP001187415"/>
    </source>
</evidence>
<dbReference type="AlphaFoldDB" id="A0AA88MXH6"/>
<reference evidence="2" key="1">
    <citation type="submission" date="2023-07" db="EMBL/GenBank/DDBJ databases">
        <title>Chromosome-level Genome Assembly of Striped Snakehead (Channa striata).</title>
        <authorList>
            <person name="Liu H."/>
        </authorList>
    </citation>
    <scope>NUCLEOTIDE SEQUENCE</scope>
    <source>
        <strain evidence="2">Gz</strain>
        <tissue evidence="2">Muscle</tissue>
    </source>
</reference>
<comment type="caution">
    <text evidence="2">The sequence shown here is derived from an EMBL/GenBank/DDBJ whole genome shotgun (WGS) entry which is preliminary data.</text>
</comment>
<evidence type="ECO:0000313" key="2">
    <source>
        <dbReference type="EMBL" id="KAK2847264.1"/>
    </source>
</evidence>
<dbReference type="InterPro" id="IPR056601">
    <property type="entry name" value="Galaxin_dom"/>
</dbReference>
<dbReference type="EMBL" id="JAUPFM010000007">
    <property type="protein sequence ID" value="KAK2847264.1"/>
    <property type="molecule type" value="Genomic_DNA"/>
</dbReference>
<organism evidence="2 3">
    <name type="scientific">Channa striata</name>
    <name type="common">Snakehead murrel</name>
    <name type="synonym">Ophicephalus striatus</name>
    <dbReference type="NCBI Taxonomy" id="64152"/>
    <lineage>
        <taxon>Eukaryota</taxon>
        <taxon>Metazoa</taxon>
        <taxon>Chordata</taxon>
        <taxon>Craniata</taxon>
        <taxon>Vertebrata</taxon>
        <taxon>Euteleostomi</taxon>
        <taxon>Actinopterygii</taxon>
        <taxon>Neopterygii</taxon>
        <taxon>Teleostei</taxon>
        <taxon>Neoteleostei</taxon>
        <taxon>Acanthomorphata</taxon>
        <taxon>Anabantaria</taxon>
        <taxon>Anabantiformes</taxon>
        <taxon>Channoidei</taxon>
        <taxon>Channidae</taxon>
        <taxon>Channa</taxon>
    </lineage>
</organism>
<dbReference type="Pfam" id="PF24748">
    <property type="entry name" value="Galaxin_repeat"/>
    <property type="match status" value="1"/>
</dbReference>
<gene>
    <name evidence="2" type="ORF">Q5P01_010263</name>
</gene>
<dbReference type="PANTHER" id="PTHR34490">
    <property type="entry name" value="PROTEIN CBG12054-RELATED"/>
    <property type="match status" value="1"/>
</dbReference>
<dbReference type="PANTHER" id="PTHR34490:SF3">
    <property type="entry name" value="GALAXIN-LIKE ISOFORM X2"/>
    <property type="match status" value="1"/>
</dbReference>
<name>A0AA88MXH6_CHASR</name>
<accession>A0AA88MXH6</accession>
<dbReference type="InterPro" id="IPR055284">
    <property type="entry name" value="Galaxin-like"/>
</dbReference>
<keyword evidence="3" id="KW-1185">Reference proteome</keyword>
<protein>
    <recommendedName>
        <fullName evidence="1">Galaxin-like repeats domain-containing protein</fullName>
    </recommendedName>
</protein>
<feature type="domain" description="Galaxin-like repeats" evidence="1">
    <location>
        <begin position="7"/>
        <end position="134"/>
    </location>
</feature>
<sequence length="236" mass="26286">MLKDDKTMTCAVDKRSTFYGLPGQHCCGGEIFRPDDEICCNGHRHPKGKNVYCCGVNAYNIEDPHMKCCSGTLYNVTSLDNHGHNAQCCGSLLQSPKDVCCSSDEEQLLYSAKTGFRCCGHHYYNTSLWSCCAGMLRPVHQPGHHEGKRIKVHIGIVESVSPHSIVFSTVLKINGRTGSVRAVSPHYILKLSDHCSSPKLTPGKTYFFNDANVFTDFNQENILHSVHLIFAKCYRP</sequence>
<proteinExistence type="predicted"/>
<dbReference type="Proteomes" id="UP001187415">
    <property type="component" value="Unassembled WGS sequence"/>
</dbReference>
<evidence type="ECO:0000259" key="1">
    <source>
        <dbReference type="Pfam" id="PF24748"/>
    </source>
</evidence>